<gene>
    <name evidence="2" type="ORF">FHS57_001049</name>
</gene>
<dbReference type="Pfam" id="PF12867">
    <property type="entry name" value="DinB_2"/>
    <property type="match status" value="1"/>
</dbReference>
<proteinExistence type="predicted"/>
<evidence type="ECO:0000259" key="1">
    <source>
        <dbReference type="Pfam" id="PF12867"/>
    </source>
</evidence>
<accession>A0A7W5ZI45</accession>
<sequence>MTSQQTPSEIYSSLETTINRYIASLDKYTNEQFLHKPAEDVWSLGQMYEHVLMTANFSFLANTVRCLEQRKGQLGGEHNAYGDNIFKHNGFPPIKVKVPESLGKIELIPKTQDEYREQLKKVLSDAKALIEPVANDAGEYKCYHPVFAWLNAHEWFHNLEMHSRHHLRQQKELESLVF</sequence>
<dbReference type="SUPFAM" id="SSF109854">
    <property type="entry name" value="DinB/YfiT-like putative metalloenzymes"/>
    <property type="match status" value="1"/>
</dbReference>
<feature type="domain" description="DinB-like" evidence="1">
    <location>
        <begin position="14"/>
        <end position="169"/>
    </location>
</feature>
<dbReference type="AlphaFoldDB" id="A0A7W5ZI45"/>
<dbReference type="EMBL" id="JACIBY010000002">
    <property type="protein sequence ID" value="MBB3837055.1"/>
    <property type="molecule type" value="Genomic_DNA"/>
</dbReference>
<keyword evidence="3" id="KW-1185">Reference proteome</keyword>
<dbReference type="InterPro" id="IPR024775">
    <property type="entry name" value="DinB-like"/>
</dbReference>
<comment type="caution">
    <text evidence="2">The sequence shown here is derived from an EMBL/GenBank/DDBJ whole genome shotgun (WGS) entry which is preliminary data.</text>
</comment>
<dbReference type="RefSeq" id="WP_183971826.1">
    <property type="nucleotide sequence ID" value="NZ_JACIBY010000002.1"/>
</dbReference>
<reference evidence="2 3" key="1">
    <citation type="submission" date="2020-08" db="EMBL/GenBank/DDBJ databases">
        <title>Genomic Encyclopedia of Type Strains, Phase IV (KMG-IV): sequencing the most valuable type-strain genomes for metagenomic binning, comparative biology and taxonomic classification.</title>
        <authorList>
            <person name="Goeker M."/>
        </authorList>
    </citation>
    <scope>NUCLEOTIDE SEQUENCE [LARGE SCALE GENOMIC DNA]</scope>
    <source>
        <strain evidence="2 3">DSM 17976</strain>
    </source>
</reference>
<dbReference type="Gene3D" id="1.20.120.450">
    <property type="entry name" value="dinb family like domain"/>
    <property type="match status" value="1"/>
</dbReference>
<dbReference type="Proteomes" id="UP000541352">
    <property type="component" value="Unassembled WGS sequence"/>
</dbReference>
<evidence type="ECO:0000313" key="3">
    <source>
        <dbReference type="Proteomes" id="UP000541352"/>
    </source>
</evidence>
<name>A0A7W5ZI45_9BACT</name>
<organism evidence="2 3">
    <name type="scientific">Runella defluvii</name>
    <dbReference type="NCBI Taxonomy" id="370973"/>
    <lineage>
        <taxon>Bacteria</taxon>
        <taxon>Pseudomonadati</taxon>
        <taxon>Bacteroidota</taxon>
        <taxon>Cytophagia</taxon>
        <taxon>Cytophagales</taxon>
        <taxon>Spirosomataceae</taxon>
        <taxon>Runella</taxon>
    </lineage>
</organism>
<evidence type="ECO:0000313" key="2">
    <source>
        <dbReference type="EMBL" id="MBB3837055.1"/>
    </source>
</evidence>
<protein>
    <recommendedName>
        <fullName evidence="1">DinB-like domain-containing protein</fullName>
    </recommendedName>
</protein>
<dbReference type="InterPro" id="IPR034660">
    <property type="entry name" value="DinB/YfiT-like"/>
</dbReference>